<feature type="coiled-coil region" evidence="1">
    <location>
        <begin position="130"/>
        <end position="288"/>
    </location>
</feature>
<name>A0A830HBN7_9CHLO</name>
<gene>
    <name evidence="2" type="ORF">PPROV_000205500</name>
</gene>
<dbReference type="EMBL" id="BNJQ01000005">
    <property type="protein sequence ID" value="GHP03300.1"/>
    <property type="molecule type" value="Genomic_DNA"/>
</dbReference>
<dbReference type="Proteomes" id="UP000660262">
    <property type="component" value="Unassembled WGS sequence"/>
</dbReference>
<keyword evidence="1" id="KW-0175">Coiled coil</keyword>
<protein>
    <submittedName>
        <fullName evidence="2">Uncharacterized protein</fullName>
    </submittedName>
</protein>
<proteinExistence type="predicted"/>
<keyword evidence="3" id="KW-1185">Reference proteome</keyword>
<organism evidence="2 3">
    <name type="scientific">Pycnococcus provasolii</name>
    <dbReference type="NCBI Taxonomy" id="41880"/>
    <lineage>
        <taxon>Eukaryota</taxon>
        <taxon>Viridiplantae</taxon>
        <taxon>Chlorophyta</taxon>
        <taxon>Pseudoscourfieldiophyceae</taxon>
        <taxon>Pseudoscourfieldiales</taxon>
        <taxon>Pycnococcaceae</taxon>
        <taxon>Pycnococcus</taxon>
    </lineage>
</organism>
<accession>A0A830HBN7</accession>
<sequence length="469" mass="50153">MSLRHIHPDKPVVKVPTPVWLPAGHLGHGAEKKGAAGASAFVENDNGYVESARSSSAGGSRHANAPFTQVAALRSELQTYKRAYKELNGALDGCKADLDGTRAELANEREARRHEASLRANDAESHAEVARSLRAEIDEGRERCKLLEAELVSLRKELKAERKERKRDAEEKVREINSLAERNAAEREEERKEWRRDIEALRGALATEREGRGLADRELAELRERSAAADSAAAAARAECEAERGARYREAESAASARQEADSCRTALEQERQAVAASKRELDVYKQEFPLIRLRDHMVPAGSYAGAMHAQYMAEAELRQRMGVGSIGVVPVEGHIPTLVPASERVVSPATARAEVFNSAAAATAEGAAGVSTPTRASAATVDARTDANVISPQQPSLYAYDAPATHHWAAPAGPLGAMSPSLAAGPQLYGPIPSVLSSAYLIRQAGGVPEAAIAAGFAAGLTAARRGY</sequence>
<evidence type="ECO:0000256" key="1">
    <source>
        <dbReference type="SAM" id="Coils"/>
    </source>
</evidence>
<comment type="caution">
    <text evidence="2">The sequence shown here is derived from an EMBL/GenBank/DDBJ whole genome shotgun (WGS) entry which is preliminary data.</text>
</comment>
<reference evidence="2" key="1">
    <citation type="submission" date="2020-10" db="EMBL/GenBank/DDBJ databases">
        <title>Unveiling of a novel bifunctional photoreceptor, Dualchrome1, isolated from a cosmopolitan green alga.</title>
        <authorList>
            <person name="Suzuki S."/>
            <person name="Kawachi M."/>
        </authorList>
    </citation>
    <scope>NUCLEOTIDE SEQUENCE</scope>
    <source>
        <strain evidence="2">NIES 2893</strain>
    </source>
</reference>
<evidence type="ECO:0000313" key="2">
    <source>
        <dbReference type="EMBL" id="GHP03300.1"/>
    </source>
</evidence>
<dbReference type="AlphaFoldDB" id="A0A830HBN7"/>
<evidence type="ECO:0000313" key="3">
    <source>
        <dbReference type="Proteomes" id="UP000660262"/>
    </source>
</evidence>